<keyword evidence="3" id="KW-1185">Reference proteome</keyword>
<reference evidence="2" key="1">
    <citation type="journal article" date="2014" name="Int. J. Syst. Evol. Microbiol.">
        <title>Complete genome sequence of Corynebacterium casei LMG S-19264T (=DSM 44701T), isolated from a smear-ripened cheese.</title>
        <authorList>
            <consortium name="US DOE Joint Genome Institute (JGI-PGF)"/>
            <person name="Walter F."/>
            <person name="Albersmeier A."/>
            <person name="Kalinowski J."/>
            <person name="Ruckert C."/>
        </authorList>
    </citation>
    <scope>NUCLEOTIDE SEQUENCE</scope>
    <source>
        <strain evidence="2">JCM 4988</strain>
    </source>
</reference>
<sequence>MTETVAASVLREECFTGVSLEFRPRHRAGDGRDDAPVAKPRTPSGRPSTLIRANTLNIDFVNTVNESVGIKGAVPVKHPEEYAATW</sequence>
<name>A0A918QPT2_9ACTN</name>
<evidence type="ECO:0000313" key="3">
    <source>
        <dbReference type="Proteomes" id="UP000630936"/>
    </source>
</evidence>
<dbReference type="Proteomes" id="UP000630936">
    <property type="component" value="Unassembled WGS sequence"/>
</dbReference>
<protein>
    <submittedName>
        <fullName evidence="2">Uncharacterized protein</fullName>
    </submittedName>
</protein>
<feature type="compositionally biased region" description="Basic and acidic residues" evidence="1">
    <location>
        <begin position="27"/>
        <end position="36"/>
    </location>
</feature>
<dbReference type="EMBL" id="BMWG01000033">
    <property type="protein sequence ID" value="GGZ61809.1"/>
    <property type="molecule type" value="Genomic_DNA"/>
</dbReference>
<reference evidence="2" key="2">
    <citation type="submission" date="2020-09" db="EMBL/GenBank/DDBJ databases">
        <authorList>
            <person name="Sun Q."/>
            <person name="Ohkuma M."/>
        </authorList>
    </citation>
    <scope>NUCLEOTIDE SEQUENCE</scope>
    <source>
        <strain evidence="2">JCM 4988</strain>
    </source>
</reference>
<comment type="caution">
    <text evidence="2">The sequence shown here is derived from an EMBL/GenBank/DDBJ whole genome shotgun (WGS) entry which is preliminary data.</text>
</comment>
<dbReference type="AlphaFoldDB" id="A0A918QPT2"/>
<accession>A0A918QPT2</accession>
<organism evidence="2 3">
    <name type="scientific">Streptomyces inusitatus</name>
    <dbReference type="NCBI Taxonomy" id="68221"/>
    <lineage>
        <taxon>Bacteria</taxon>
        <taxon>Bacillati</taxon>
        <taxon>Actinomycetota</taxon>
        <taxon>Actinomycetes</taxon>
        <taxon>Kitasatosporales</taxon>
        <taxon>Streptomycetaceae</taxon>
        <taxon>Streptomyces</taxon>
    </lineage>
</organism>
<evidence type="ECO:0000256" key="1">
    <source>
        <dbReference type="SAM" id="MobiDB-lite"/>
    </source>
</evidence>
<evidence type="ECO:0000313" key="2">
    <source>
        <dbReference type="EMBL" id="GGZ61809.1"/>
    </source>
</evidence>
<feature type="region of interest" description="Disordered" evidence="1">
    <location>
        <begin position="25"/>
        <end position="49"/>
    </location>
</feature>
<proteinExistence type="predicted"/>
<gene>
    <name evidence="2" type="ORF">GCM10010387_64200</name>
</gene>